<evidence type="ECO:0000313" key="3">
    <source>
        <dbReference type="EMBL" id="AVW92670.1"/>
    </source>
</evidence>
<keyword evidence="2" id="KW-0732">Signal</keyword>
<sequence length="304" mass="33674">MGYLKRISALCGILFLSCSMAQAKSLEEMFPLIEFDGLTQEQQDWLALQKGLDYQTGTITLPGSQAVLELGDAYYYFSPEDTKYVLEELWGNPPRDLSLGMVFPAEDLPLEWDAWGMLLNYDPIGFVSDEDAASYNYDELLSDMQKDTLAANKEREELGYGTVDLVGWAEPPHYDAESKKLYWARELSFDGVEDHTVNYDIRALGRKGVLVMSVIGSMDQIDSIKAAAPDLIAMTHFTVGQRYVDFDPSLDTVAAIGIGGLIAGKVAAKAGFLAVALVFLKKGWVLLFIGFAALKNKIFKRKSS</sequence>
<proteinExistence type="predicted"/>
<accession>A0A2R4M642</accession>
<name>A0A2R4M642_9RHOB</name>
<keyword evidence="1" id="KW-0812">Transmembrane</keyword>
<evidence type="ECO:0000256" key="2">
    <source>
        <dbReference type="SAM" id="SignalP"/>
    </source>
</evidence>
<evidence type="ECO:0000256" key="1">
    <source>
        <dbReference type="SAM" id="Phobius"/>
    </source>
</evidence>
<dbReference type="RefSeq" id="WP_107721563.1">
    <property type="nucleotide sequence ID" value="NZ_JBLWUC010000006.1"/>
</dbReference>
<dbReference type="InterPro" id="IPR018682">
    <property type="entry name" value="DUF2167_membr"/>
</dbReference>
<feature type="transmembrane region" description="Helical" evidence="1">
    <location>
        <begin position="271"/>
        <end position="294"/>
    </location>
</feature>
<keyword evidence="1" id="KW-1133">Transmembrane helix</keyword>
<dbReference type="Pfam" id="PF09935">
    <property type="entry name" value="DUF2167"/>
    <property type="match status" value="1"/>
</dbReference>
<feature type="chain" id="PRO_5015315586" evidence="2">
    <location>
        <begin position="24"/>
        <end position="304"/>
    </location>
</feature>
<dbReference type="AlphaFoldDB" id="A0A2R4M642"/>
<gene>
    <name evidence="3" type="ORF">DA792_17520</name>
</gene>
<reference evidence="3 4" key="1">
    <citation type="submission" date="2018-03" db="EMBL/GenBank/DDBJ databases">
        <title>The Complete Genome of Celeribacter baekdonensis strain LH4, a Thiosulfate-Oxidizing Alphaproteobacterium Isolated from Gulf of Mexico Continental Slope Sediments.</title>
        <authorList>
            <person name="Flood B.E."/>
            <person name="Bailey J.V."/>
            <person name="Leprich D."/>
        </authorList>
    </citation>
    <scope>NUCLEOTIDE SEQUENCE [LARGE SCALE GENOMIC DNA]</scope>
    <source>
        <strain evidence="3 4">LH4</strain>
    </source>
</reference>
<organism evidence="3 4">
    <name type="scientific">Celeribacter baekdonensis</name>
    <dbReference type="NCBI Taxonomy" id="875171"/>
    <lineage>
        <taxon>Bacteria</taxon>
        <taxon>Pseudomonadati</taxon>
        <taxon>Pseudomonadota</taxon>
        <taxon>Alphaproteobacteria</taxon>
        <taxon>Rhodobacterales</taxon>
        <taxon>Roseobacteraceae</taxon>
        <taxon>Celeribacter</taxon>
    </lineage>
</organism>
<evidence type="ECO:0000313" key="4">
    <source>
        <dbReference type="Proteomes" id="UP000241447"/>
    </source>
</evidence>
<dbReference type="Proteomes" id="UP000241447">
    <property type="component" value="Chromosome"/>
</dbReference>
<dbReference type="PROSITE" id="PS51257">
    <property type="entry name" value="PROKAR_LIPOPROTEIN"/>
    <property type="match status" value="1"/>
</dbReference>
<dbReference type="EMBL" id="CP028475">
    <property type="protein sequence ID" value="AVW92670.1"/>
    <property type="molecule type" value="Genomic_DNA"/>
</dbReference>
<protein>
    <submittedName>
        <fullName evidence="3">DUF2167 domain-containing protein</fullName>
    </submittedName>
</protein>
<keyword evidence="1" id="KW-0472">Membrane</keyword>
<dbReference type="KEGG" id="cbak:DA792_17520"/>
<feature type="signal peptide" evidence="2">
    <location>
        <begin position="1"/>
        <end position="23"/>
    </location>
</feature>